<dbReference type="PANTHER" id="PTHR33217">
    <property type="entry name" value="TRANSPOSASE FOR INSERTION SEQUENCE ELEMENT IS1081"/>
    <property type="match status" value="1"/>
</dbReference>
<name>A0A7W7RA43_KITKI</name>
<evidence type="ECO:0000313" key="7">
    <source>
        <dbReference type="EMBL" id="MBB4928129.1"/>
    </source>
</evidence>
<keyword evidence="8" id="KW-1185">Reference proteome</keyword>
<sequence length="420" mass="45832">MGPRKNTGGSDVVASVAELAAEQARAGGMQLLGEGGLLQQLTRHLLQEALEAEMDEHLAGTAGPGRSARKGGNARNGYRAKTVMTEAGPVTLEVPRDRAGTFEAKVVARHARRTEGLDNLVISLTAKGLTSGEIVAHLAEVYGMATSKETVSTITDRVLEGMADWRTRPLDAVYPVLFVDAVNIKIRDGQVANRPVYVVLGVTADGYRDILGLWTSSGGEGAKYWQSVLTEIKNRGVKDCLILVCDGLTGLPDAVAQVWPATVVQTCIVHLLRNSFRYTSKRDWAAVARDLKPVYTAPNERAALERFAEFAAAWEANYPAVVRLWERAWPEMVPFLGFDTEIRKIICTTNAIESLNSRYRRAASACGHFPNEQAALKRLYLATLAIDPTGRGRQRWSNRWLGALNAFDIAFDGRLSAGRV</sequence>
<reference evidence="7 8" key="1">
    <citation type="submission" date="2020-08" db="EMBL/GenBank/DDBJ databases">
        <title>Sequencing the genomes of 1000 actinobacteria strains.</title>
        <authorList>
            <person name="Klenk H.-P."/>
        </authorList>
    </citation>
    <scope>NUCLEOTIDE SEQUENCE [LARGE SCALE GENOMIC DNA]</scope>
    <source>
        <strain evidence="7 8">DSM 41654</strain>
    </source>
</reference>
<dbReference type="PANTHER" id="PTHR33217:SF8">
    <property type="entry name" value="MUTATOR FAMILY TRANSPOSASE"/>
    <property type="match status" value="1"/>
</dbReference>
<dbReference type="Proteomes" id="UP000540506">
    <property type="component" value="Unassembled WGS sequence"/>
</dbReference>
<dbReference type="InterPro" id="IPR001207">
    <property type="entry name" value="Transposase_mutator"/>
</dbReference>
<protein>
    <recommendedName>
        <fullName evidence="6">Mutator family transposase</fullName>
    </recommendedName>
</protein>
<dbReference type="AlphaFoldDB" id="A0A7W7RA43"/>
<evidence type="ECO:0000256" key="2">
    <source>
        <dbReference type="ARBA" id="ARBA00010961"/>
    </source>
</evidence>
<dbReference type="GO" id="GO:0003677">
    <property type="term" value="F:DNA binding"/>
    <property type="evidence" value="ECO:0007669"/>
    <property type="project" value="UniProtKB-UniRule"/>
</dbReference>
<proteinExistence type="inferred from homology"/>
<comment type="similarity">
    <text evidence="2 6">Belongs to the transposase mutator family.</text>
</comment>
<dbReference type="RefSeq" id="WP_184945076.1">
    <property type="nucleotide sequence ID" value="NZ_JACHJV010000002.1"/>
</dbReference>
<dbReference type="Pfam" id="PF00872">
    <property type="entry name" value="Transposase_mut"/>
    <property type="match status" value="1"/>
</dbReference>
<gene>
    <name evidence="7" type="ORF">FHR34_007224</name>
</gene>
<comment type="function">
    <text evidence="1 6">Required for the transposition of the insertion element.</text>
</comment>
<dbReference type="GO" id="GO:0004803">
    <property type="term" value="F:transposase activity"/>
    <property type="evidence" value="ECO:0007669"/>
    <property type="project" value="UniProtKB-UniRule"/>
</dbReference>
<organism evidence="7 8">
    <name type="scientific">Kitasatospora kifunensis</name>
    <name type="common">Streptomyces kifunensis</name>
    <dbReference type="NCBI Taxonomy" id="58351"/>
    <lineage>
        <taxon>Bacteria</taxon>
        <taxon>Bacillati</taxon>
        <taxon>Actinomycetota</taxon>
        <taxon>Actinomycetes</taxon>
        <taxon>Kitasatosporales</taxon>
        <taxon>Streptomycetaceae</taxon>
        <taxon>Kitasatospora</taxon>
    </lineage>
</organism>
<keyword evidence="3 6" id="KW-0815">Transposition</keyword>
<dbReference type="GO" id="GO:0006313">
    <property type="term" value="P:DNA transposition"/>
    <property type="evidence" value="ECO:0007669"/>
    <property type="project" value="UniProtKB-UniRule"/>
</dbReference>
<evidence type="ECO:0000256" key="1">
    <source>
        <dbReference type="ARBA" id="ARBA00002190"/>
    </source>
</evidence>
<keyword evidence="4 6" id="KW-0238">DNA-binding</keyword>
<accession>A0A7W7RA43</accession>
<evidence type="ECO:0000256" key="4">
    <source>
        <dbReference type="ARBA" id="ARBA00023125"/>
    </source>
</evidence>
<evidence type="ECO:0000256" key="6">
    <source>
        <dbReference type="RuleBase" id="RU365089"/>
    </source>
</evidence>
<keyword evidence="5 6" id="KW-0233">DNA recombination</keyword>
<dbReference type="NCBIfam" id="NF033543">
    <property type="entry name" value="transpos_IS256"/>
    <property type="match status" value="1"/>
</dbReference>
<evidence type="ECO:0000313" key="8">
    <source>
        <dbReference type="Proteomes" id="UP000540506"/>
    </source>
</evidence>
<dbReference type="EMBL" id="JACHJV010000002">
    <property type="protein sequence ID" value="MBB4928129.1"/>
    <property type="molecule type" value="Genomic_DNA"/>
</dbReference>
<evidence type="ECO:0000256" key="5">
    <source>
        <dbReference type="ARBA" id="ARBA00023172"/>
    </source>
</evidence>
<keyword evidence="6" id="KW-0814">Transposable element</keyword>
<evidence type="ECO:0000256" key="3">
    <source>
        <dbReference type="ARBA" id="ARBA00022578"/>
    </source>
</evidence>
<dbReference type="PROSITE" id="PS01007">
    <property type="entry name" value="TRANSPOSASE_MUTATOR"/>
    <property type="match status" value="1"/>
</dbReference>
<comment type="caution">
    <text evidence="7">The sequence shown here is derived from an EMBL/GenBank/DDBJ whole genome shotgun (WGS) entry which is preliminary data.</text>
</comment>